<name>A0A511BT94_9PROT</name>
<evidence type="ECO:0000259" key="2">
    <source>
        <dbReference type="Pfam" id="PF13478"/>
    </source>
</evidence>
<sequence length="272" mass="28889">MRVTVLSVQGSTPREAGAFMLVSPTGQTGTIGGGDVEWTCLSLARAALASGTDGEGACPGEMRFVLGPETGQCCGGAMVVRFSFVGDLAEEEEAERSARGAWPRLAVFGAGHVGRALMRCASFLPLSLRWIDPREEEFGPVPQGVETRVSDAWEEELAALRAGDGVLVMTPSHRLDALIAAAALERGDLAYVGLIGSRTKRRRFEAAFLRTGLSQAQIAPLVCPVGDRGVRDKRPEIIAALIAAELAVTLVARDGYRAPLRTRRTETGDTNP</sequence>
<dbReference type="Pfam" id="PF13478">
    <property type="entry name" value="XdhC_C"/>
    <property type="match status" value="1"/>
</dbReference>
<dbReference type="InterPro" id="IPR003777">
    <property type="entry name" value="XdhC_CoxI"/>
</dbReference>
<dbReference type="InterPro" id="IPR014308">
    <property type="entry name" value="Xanthine_DH_XdhC"/>
</dbReference>
<evidence type="ECO:0000259" key="1">
    <source>
        <dbReference type="Pfam" id="PF02625"/>
    </source>
</evidence>
<feature type="domain" description="XdhC- CoxI" evidence="1">
    <location>
        <begin position="3"/>
        <end position="52"/>
    </location>
</feature>
<accession>A0A511BT94</accession>
<proteinExistence type="predicted"/>
<keyword evidence="4" id="KW-1185">Reference proteome</keyword>
<gene>
    <name evidence="3" type="primary">xdhC</name>
    <name evidence="3" type="ORF">SSA02_03510</name>
</gene>
<dbReference type="InterPro" id="IPR052698">
    <property type="entry name" value="MoCofactor_Util/Proc"/>
</dbReference>
<dbReference type="InterPro" id="IPR036291">
    <property type="entry name" value="NAD(P)-bd_dom_sf"/>
</dbReference>
<comment type="caution">
    <text evidence="3">The sequence shown here is derived from an EMBL/GenBank/DDBJ whole genome shotgun (WGS) entry which is preliminary data.</text>
</comment>
<dbReference type="Proteomes" id="UP000321405">
    <property type="component" value="Unassembled WGS sequence"/>
</dbReference>
<evidence type="ECO:0000313" key="4">
    <source>
        <dbReference type="Proteomes" id="UP000321405"/>
    </source>
</evidence>
<reference evidence="3 4" key="1">
    <citation type="submission" date="2019-07" db="EMBL/GenBank/DDBJ databases">
        <title>Whole genome shotgun sequence of Swaminathania salitolerans NBRC 104436.</title>
        <authorList>
            <person name="Hosoyama A."/>
            <person name="Uohara A."/>
            <person name="Ohji S."/>
            <person name="Ichikawa N."/>
        </authorList>
    </citation>
    <scope>NUCLEOTIDE SEQUENCE [LARGE SCALE GENOMIC DNA]</scope>
    <source>
        <strain evidence="3 4">NBRC 104436</strain>
    </source>
</reference>
<dbReference type="AlphaFoldDB" id="A0A511BT94"/>
<dbReference type="Pfam" id="PF02625">
    <property type="entry name" value="XdhC_CoxI"/>
    <property type="match status" value="1"/>
</dbReference>
<dbReference type="NCBIfam" id="TIGR02964">
    <property type="entry name" value="xanthine_xdhC"/>
    <property type="match status" value="1"/>
</dbReference>
<dbReference type="SUPFAM" id="SSF51735">
    <property type="entry name" value="NAD(P)-binding Rossmann-fold domains"/>
    <property type="match status" value="1"/>
</dbReference>
<dbReference type="InterPro" id="IPR027051">
    <property type="entry name" value="XdhC_Rossmann_dom"/>
</dbReference>
<feature type="domain" description="XdhC Rossmann" evidence="2">
    <location>
        <begin position="105"/>
        <end position="246"/>
    </location>
</feature>
<protein>
    <submittedName>
        <fullName evidence="3">Xanthine dehydrogenase accessory protein XdhC</fullName>
    </submittedName>
</protein>
<organism evidence="3 4">
    <name type="scientific">Swaminathania salitolerans</name>
    <dbReference type="NCBI Taxonomy" id="182838"/>
    <lineage>
        <taxon>Bacteria</taxon>
        <taxon>Pseudomonadati</taxon>
        <taxon>Pseudomonadota</taxon>
        <taxon>Alphaproteobacteria</taxon>
        <taxon>Acetobacterales</taxon>
        <taxon>Acetobacteraceae</taxon>
        <taxon>Swaminathania</taxon>
    </lineage>
</organism>
<dbReference type="PANTHER" id="PTHR30388">
    <property type="entry name" value="ALDEHYDE OXIDOREDUCTASE MOLYBDENUM COFACTOR ASSEMBLY PROTEIN"/>
    <property type="match status" value="1"/>
</dbReference>
<dbReference type="Gene3D" id="3.40.50.720">
    <property type="entry name" value="NAD(P)-binding Rossmann-like Domain"/>
    <property type="match status" value="1"/>
</dbReference>
<dbReference type="EMBL" id="BJVC01000001">
    <property type="protein sequence ID" value="GEL01188.1"/>
    <property type="molecule type" value="Genomic_DNA"/>
</dbReference>
<dbReference type="PANTHER" id="PTHR30388:SF6">
    <property type="entry name" value="XANTHINE DEHYDROGENASE SUBUNIT A-RELATED"/>
    <property type="match status" value="1"/>
</dbReference>
<dbReference type="OrthoDB" id="61481at2"/>
<evidence type="ECO:0000313" key="3">
    <source>
        <dbReference type="EMBL" id="GEL01188.1"/>
    </source>
</evidence>